<dbReference type="GO" id="GO:0006357">
    <property type="term" value="P:regulation of transcription by RNA polymerase II"/>
    <property type="evidence" value="ECO:0007669"/>
    <property type="project" value="InterPro"/>
</dbReference>
<evidence type="ECO:0000313" key="1">
    <source>
        <dbReference type="Proteomes" id="UP000694867"/>
    </source>
</evidence>
<dbReference type="SUPFAM" id="SSF53098">
    <property type="entry name" value="Ribonuclease H-like"/>
    <property type="match status" value="1"/>
</dbReference>
<gene>
    <name evidence="2" type="primary">LOC100898413</name>
</gene>
<dbReference type="GO" id="GO:0005634">
    <property type="term" value="C:nucleus"/>
    <property type="evidence" value="ECO:0007669"/>
    <property type="project" value="InterPro"/>
</dbReference>
<dbReference type="RefSeq" id="XP_003743221.1">
    <property type="nucleotide sequence ID" value="XM_003743173.1"/>
</dbReference>
<accession>A0AAJ6QTB9</accession>
<dbReference type="PANTHER" id="PTHR32344">
    <property type="entry name" value="U1-TYPE DOMAIN-CONTAINING PROTEIN"/>
    <property type="match status" value="1"/>
</dbReference>
<protein>
    <submittedName>
        <fullName evidence="2">Uncharacterized protein LOC100898413</fullName>
    </submittedName>
</protein>
<reference evidence="2" key="1">
    <citation type="submission" date="2025-08" db="UniProtKB">
        <authorList>
            <consortium name="RefSeq"/>
        </authorList>
    </citation>
    <scope>IDENTIFICATION</scope>
</reference>
<sequence length="280" mass="31441">MRSDVKCSISTIVDVRGSAAYHVSGVLGQQNGFRKHIVSKSHRRKVTGKEASLVKERKLQVVVPEMFDKQSSQKQQRKVELLSLVKEFRSANIPLYKLEQASLKLYLERNLKNIGAIPCSRHLRQKYLPSVFETHVKEPKGILKNSSSLAIVCDETIDAEDREAVINELNEDDVSFSKVSALVTDNTAYMHKAWSHSLRAVLLNAVYVTCTAHLLNLICELWQEVFKSVNKLGLPVKIGFTACLSRKARFAHYLKAKGGSVALPPVLPPPYGSFQEIREQ</sequence>
<dbReference type="PANTHER" id="PTHR32344:SF1">
    <property type="entry name" value="U1-TYPE DOMAIN-CONTAINING PROTEIN"/>
    <property type="match status" value="1"/>
</dbReference>
<name>A0AAJ6QTB9_9ACAR</name>
<organism evidence="1 2">
    <name type="scientific">Galendromus occidentalis</name>
    <name type="common">western predatory mite</name>
    <dbReference type="NCBI Taxonomy" id="34638"/>
    <lineage>
        <taxon>Eukaryota</taxon>
        <taxon>Metazoa</taxon>
        <taxon>Ecdysozoa</taxon>
        <taxon>Arthropoda</taxon>
        <taxon>Chelicerata</taxon>
        <taxon>Arachnida</taxon>
        <taxon>Acari</taxon>
        <taxon>Parasitiformes</taxon>
        <taxon>Mesostigmata</taxon>
        <taxon>Gamasina</taxon>
        <taxon>Phytoseioidea</taxon>
        <taxon>Phytoseiidae</taxon>
        <taxon>Typhlodrominae</taxon>
        <taxon>Galendromus</taxon>
    </lineage>
</organism>
<proteinExistence type="predicted"/>
<dbReference type="GeneID" id="100898413"/>
<dbReference type="AlphaFoldDB" id="A0AAJ6QTB9"/>
<dbReference type="KEGG" id="goe:100898413"/>
<evidence type="ECO:0000313" key="2">
    <source>
        <dbReference type="RefSeq" id="XP_003743221.1"/>
    </source>
</evidence>
<dbReference type="InterPro" id="IPR033375">
    <property type="entry name" value="Cggbp1"/>
</dbReference>
<dbReference type="Proteomes" id="UP000694867">
    <property type="component" value="Unplaced"/>
</dbReference>
<keyword evidence="1" id="KW-1185">Reference proteome</keyword>
<dbReference type="InterPro" id="IPR012337">
    <property type="entry name" value="RNaseH-like_sf"/>
</dbReference>
<dbReference type="GO" id="GO:0003690">
    <property type="term" value="F:double-stranded DNA binding"/>
    <property type="evidence" value="ECO:0007669"/>
    <property type="project" value="InterPro"/>
</dbReference>